<proteinExistence type="predicted"/>
<gene>
    <name evidence="2" type="ORF">Slati_2527400</name>
</gene>
<organism evidence="2">
    <name type="scientific">Sesamum latifolium</name>
    <dbReference type="NCBI Taxonomy" id="2727402"/>
    <lineage>
        <taxon>Eukaryota</taxon>
        <taxon>Viridiplantae</taxon>
        <taxon>Streptophyta</taxon>
        <taxon>Embryophyta</taxon>
        <taxon>Tracheophyta</taxon>
        <taxon>Spermatophyta</taxon>
        <taxon>Magnoliopsida</taxon>
        <taxon>eudicotyledons</taxon>
        <taxon>Gunneridae</taxon>
        <taxon>Pentapetalae</taxon>
        <taxon>asterids</taxon>
        <taxon>lamiids</taxon>
        <taxon>Lamiales</taxon>
        <taxon>Pedaliaceae</taxon>
        <taxon>Sesamum</taxon>
    </lineage>
</organism>
<dbReference type="Gene3D" id="3.30.70.270">
    <property type="match status" value="1"/>
</dbReference>
<accession>A0AAW2WH96</accession>
<evidence type="ECO:0000259" key="1">
    <source>
        <dbReference type="Pfam" id="PF17919"/>
    </source>
</evidence>
<dbReference type="FunFam" id="3.10.20.370:FF:000001">
    <property type="entry name" value="Retrovirus-related Pol polyprotein from transposon 17.6-like protein"/>
    <property type="match status" value="1"/>
</dbReference>
<sequence length="140" mass="16088">FYRRFIKDFSKIAQPLCKLLQKDEAFEFDEACKLTFNKLKDSLTSVPIIQPLNWKLPFEIMCDASNHAIGAVLGQRVGRDPHVVYYVSTMLDSAQSNYTTTKKELLAIVFALEKFLPYLLGTKVIVYSDHASLKYLFVKK</sequence>
<dbReference type="AlphaFoldDB" id="A0AAW2WH96"/>
<feature type="non-terminal residue" evidence="2">
    <location>
        <position position="1"/>
    </location>
</feature>
<comment type="caution">
    <text evidence="2">The sequence shown here is derived from an EMBL/GenBank/DDBJ whole genome shotgun (WGS) entry which is preliminary data.</text>
</comment>
<dbReference type="EMBL" id="JACGWN010000008">
    <property type="protein sequence ID" value="KAL0440444.1"/>
    <property type="molecule type" value="Genomic_DNA"/>
</dbReference>
<evidence type="ECO:0000313" key="2">
    <source>
        <dbReference type="EMBL" id="KAL0440444.1"/>
    </source>
</evidence>
<reference evidence="2" key="2">
    <citation type="journal article" date="2024" name="Plant">
        <title>Genomic evolution and insights into agronomic trait innovations of Sesamum species.</title>
        <authorList>
            <person name="Miao H."/>
            <person name="Wang L."/>
            <person name="Qu L."/>
            <person name="Liu H."/>
            <person name="Sun Y."/>
            <person name="Le M."/>
            <person name="Wang Q."/>
            <person name="Wei S."/>
            <person name="Zheng Y."/>
            <person name="Lin W."/>
            <person name="Duan Y."/>
            <person name="Cao H."/>
            <person name="Xiong S."/>
            <person name="Wang X."/>
            <person name="Wei L."/>
            <person name="Li C."/>
            <person name="Ma Q."/>
            <person name="Ju M."/>
            <person name="Zhao R."/>
            <person name="Li G."/>
            <person name="Mu C."/>
            <person name="Tian Q."/>
            <person name="Mei H."/>
            <person name="Zhang T."/>
            <person name="Gao T."/>
            <person name="Zhang H."/>
        </authorList>
    </citation>
    <scope>NUCLEOTIDE SEQUENCE</scope>
    <source>
        <strain evidence="2">KEN1</strain>
    </source>
</reference>
<dbReference type="InterPro" id="IPR043128">
    <property type="entry name" value="Rev_trsase/Diguanyl_cyclase"/>
</dbReference>
<dbReference type="InterPro" id="IPR043502">
    <property type="entry name" value="DNA/RNA_pol_sf"/>
</dbReference>
<dbReference type="Pfam" id="PF17919">
    <property type="entry name" value="RT_RNaseH_2"/>
    <property type="match status" value="1"/>
</dbReference>
<feature type="domain" description="Reverse transcriptase/retrotransposon-derived protein RNase H-like" evidence="1">
    <location>
        <begin position="29"/>
        <end position="126"/>
    </location>
</feature>
<dbReference type="InterPro" id="IPR041577">
    <property type="entry name" value="RT_RNaseH_2"/>
</dbReference>
<name>A0AAW2WH96_9LAMI</name>
<dbReference type="PANTHER" id="PTHR34072">
    <property type="entry name" value="ENZYMATIC POLYPROTEIN-RELATED"/>
    <property type="match status" value="1"/>
</dbReference>
<dbReference type="PANTHER" id="PTHR34072:SF57">
    <property type="entry name" value="RNA-DIRECTED DNA POLYMERASE"/>
    <property type="match status" value="1"/>
</dbReference>
<reference evidence="2" key="1">
    <citation type="submission" date="2020-06" db="EMBL/GenBank/DDBJ databases">
        <authorList>
            <person name="Li T."/>
            <person name="Hu X."/>
            <person name="Zhang T."/>
            <person name="Song X."/>
            <person name="Zhang H."/>
            <person name="Dai N."/>
            <person name="Sheng W."/>
            <person name="Hou X."/>
            <person name="Wei L."/>
        </authorList>
    </citation>
    <scope>NUCLEOTIDE SEQUENCE</scope>
    <source>
        <strain evidence="2">KEN1</strain>
        <tissue evidence="2">Leaf</tissue>
    </source>
</reference>
<dbReference type="CDD" id="cd09274">
    <property type="entry name" value="RNase_HI_RT_Ty3"/>
    <property type="match status" value="1"/>
</dbReference>
<protein>
    <submittedName>
        <fullName evidence="2">Transposon Ty3-G Gag-Pol polyprotein</fullName>
    </submittedName>
</protein>
<dbReference type="SUPFAM" id="SSF56672">
    <property type="entry name" value="DNA/RNA polymerases"/>
    <property type="match status" value="1"/>
</dbReference>